<dbReference type="InterPro" id="IPR002759">
    <property type="entry name" value="Pop5/Rpp14/Rnp2-like"/>
</dbReference>
<reference evidence="5" key="1">
    <citation type="journal article" date="2011" name="Genome Res.">
        <title>Phylogeny-wide analysis of social amoeba genomes highlights ancient origins for complex intercellular communication.</title>
        <authorList>
            <person name="Heidel A.J."/>
            <person name="Lawal H.M."/>
            <person name="Felder M."/>
            <person name="Schilde C."/>
            <person name="Helps N.R."/>
            <person name="Tunggal B."/>
            <person name="Rivero F."/>
            <person name="John U."/>
            <person name="Schleicher M."/>
            <person name="Eichinger L."/>
            <person name="Platzer M."/>
            <person name="Noegel A.A."/>
            <person name="Schaap P."/>
            <person name="Gloeckner G."/>
        </authorList>
    </citation>
    <scope>NUCLEOTIDE SEQUENCE [LARGE SCALE GENOMIC DNA]</scope>
    <source>
        <strain evidence="5">SH3</strain>
    </source>
</reference>
<dbReference type="SUPFAM" id="SSF160350">
    <property type="entry name" value="Rnp2-like"/>
    <property type="match status" value="1"/>
</dbReference>
<dbReference type="GeneID" id="14873599"/>
<dbReference type="Gene3D" id="3.30.70.3250">
    <property type="entry name" value="Ribonuclease P, Pop5 subunit"/>
    <property type="match status" value="1"/>
</dbReference>
<evidence type="ECO:0000256" key="2">
    <source>
        <dbReference type="ARBA" id="ARBA00022694"/>
    </source>
</evidence>
<comment type="similarity">
    <text evidence="1">Belongs to the eukaryotic/archaeal RNase P protein component 2 family.</text>
</comment>
<dbReference type="Proteomes" id="UP000007797">
    <property type="component" value="Unassembled WGS sequence"/>
</dbReference>
<dbReference type="AlphaFoldDB" id="F4PU64"/>
<dbReference type="EMBL" id="GL883010">
    <property type="protein sequence ID" value="EGG20990.1"/>
    <property type="molecule type" value="Genomic_DNA"/>
</dbReference>
<dbReference type="PANTHER" id="PTHR15441:SF2">
    <property type="entry name" value="RIBONUCLEASE P_MRP PROTEIN SUBUNIT POP5"/>
    <property type="match status" value="1"/>
</dbReference>
<dbReference type="GO" id="GO:0033204">
    <property type="term" value="F:ribonuclease P RNA binding"/>
    <property type="evidence" value="ECO:0007669"/>
    <property type="project" value="TreeGrafter"/>
</dbReference>
<dbReference type="GO" id="GO:0000172">
    <property type="term" value="C:ribonuclease MRP complex"/>
    <property type="evidence" value="ECO:0007669"/>
    <property type="project" value="TreeGrafter"/>
</dbReference>
<protein>
    <submittedName>
        <fullName evidence="4">RNase P protein subunit</fullName>
    </submittedName>
</protein>
<dbReference type="GO" id="GO:0005730">
    <property type="term" value="C:nucleolus"/>
    <property type="evidence" value="ECO:0007669"/>
    <property type="project" value="TreeGrafter"/>
</dbReference>
<dbReference type="GO" id="GO:0001682">
    <property type="term" value="P:tRNA 5'-leader removal"/>
    <property type="evidence" value="ECO:0007669"/>
    <property type="project" value="InterPro"/>
</dbReference>
<keyword evidence="5" id="KW-1185">Reference proteome</keyword>
<dbReference type="RefSeq" id="XP_004358840.1">
    <property type="nucleotide sequence ID" value="XM_004358783.1"/>
</dbReference>
<feature type="compositionally biased region" description="Acidic residues" evidence="3">
    <location>
        <begin position="203"/>
        <end position="230"/>
    </location>
</feature>
<dbReference type="OrthoDB" id="24745at2759"/>
<gene>
    <name evidence="4" type="primary">pop5</name>
    <name evidence="4" type="ORF">DFA_00859</name>
</gene>
<dbReference type="PANTHER" id="PTHR15441">
    <property type="entry name" value="RIBONUCLEASE P PROTEIN SUBUNIT P14"/>
    <property type="match status" value="1"/>
</dbReference>
<feature type="compositionally biased region" description="Basic and acidic residues" evidence="3">
    <location>
        <begin position="155"/>
        <end position="170"/>
    </location>
</feature>
<dbReference type="InterPro" id="IPR038085">
    <property type="entry name" value="Rnp2-like_sf"/>
</dbReference>
<evidence type="ECO:0000313" key="5">
    <source>
        <dbReference type="Proteomes" id="UP000007797"/>
    </source>
</evidence>
<evidence type="ECO:0000313" key="4">
    <source>
        <dbReference type="EMBL" id="EGG20990.1"/>
    </source>
</evidence>
<proteinExistence type="inferred from homology"/>
<name>F4PU64_CACFS</name>
<sequence>MHQRGFIVIVSLGLINDNVIDRLDYELIWHMKESEEQKSSLVSTGSLNDPRFDVNELISHIRAESKRLLGSIADCFVIRHVAGVTDKFIIQTNFNYFKQIWMSITMITHFKEHPLYIRVLHIAGSIKSAQKASLRLLNEELRVAIERKADARQIKQKQEQYKQQDKDKKQQQKNNQQNSGIQVLGAKDIIINPDDNIVTIQEDFSDDQDDDDDEEEEEEDDDDEDIMNMG</sequence>
<dbReference type="GO" id="GO:0030681">
    <property type="term" value="C:multimeric ribonuclease P complex"/>
    <property type="evidence" value="ECO:0007669"/>
    <property type="project" value="TreeGrafter"/>
</dbReference>
<feature type="region of interest" description="Disordered" evidence="3">
    <location>
        <begin position="155"/>
        <end position="230"/>
    </location>
</feature>
<keyword evidence="2" id="KW-0819">tRNA processing</keyword>
<accession>F4PU64</accession>
<evidence type="ECO:0000256" key="1">
    <source>
        <dbReference type="ARBA" id="ARBA00010800"/>
    </source>
</evidence>
<dbReference type="Pfam" id="PF01900">
    <property type="entry name" value="RNase_P_Rpp14"/>
    <property type="match status" value="1"/>
</dbReference>
<dbReference type="KEGG" id="dfa:DFA_00859"/>
<evidence type="ECO:0000256" key="3">
    <source>
        <dbReference type="SAM" id="MobiDB-lite"/>
    </source>
</evidence>
<organism evidence="4 5">
    <name type="scientific">Cavenderia fasciculata</name>
    <name type="common">Slime mold</name>
    <name type="synonym">Dictyostelium fasciculatum</name>
    <dbReference type="NCBI Taxonomy" id="261658"/>
    <lineage>
        <taxon>Eukaryota</taxon>
        <taxon>Amoebozoa</taxon>
        <taxon>Evosea</taxon>
        <taxon>Eumycetozoa</taxon>
        <taxon>Dictyostelia</taxon>
        <taxon>Acytosteliales</taxon>
        <taxon>Cavenderiaceae</taxon>
        <taxon>Cavenderia</taxon>
    </lineage>
</organism>